<dbReference type="InterPro" id="IPR045633">
    <property type="entry name" value="DUF6414"/>
</dbReference>
<protein>
    <submittedName>
        <fullName evidence="2">Uncharacterized protein</fullName>
    </submittedName>
</protein>
<keyword evidence="4" id="KW-1185">Reference proteome</keyword>
<dbReference type="RefSeq" id="WP_091487027.1">
    <property type="nucleotide sequence ID" value="NZ_BJUX01000008.1"/>
</dbReference>
<dbReference type="AlphaFoldDB" id="A0A1H7RQE4"/>
<sequence>MKDYIYLDEDLLNSTLAQLDNGLIKSYLNSDEQTGTSSDKSTVNHSKGVDNFLQLGAKYVKEVTEETGMELTNTQVRALDYVLNDYAVDVLLEKIEDFENYTNEILESQEGQLINFQSDFSLYDFSLIKEITDDTMIQIFFGDSSESAEVRELEDKIKPYKQQAKKNPQIKAMVKEIETQIKEVKKKQSEAAEGFSVVNKAAIAADKFLGESLFVRTDSSLALCKRECFRLNKGQLALLTETSRKINVLGLVTAIKTTTHEDQLKTFNTSDMNQIPSMLTDIFLSSFKMLEMGDRIITPIAIFFE</sequence>
<gene>
    <name evidence="1" type="ORF">APU01nite_09650</name>
    <name evidence="2" type="ORF">SAMN04488100_10567</name>
</gene>
<dbReference type="Pfam" id="PF19952">
    <property type="entry name" value="DUF6414"/>
    <property type="match status" value="1"/>
</dbReference>
<dbReference type="STRING" id="426703.SAMN04488100_10567"/>
<dbReference type="EMBL" id="FOBL01000005">
    <property type="protein sequence ID" value="SEL62064.1"/>
    <property type="molecule type" value="Genomic_DNA"/>
</dbReference>
<dbReference type="OrthoDB" id="1937560at2"/>
<evidence type="ECO:0000313" key="2">
    <source>
        <dbReference type="EMBL" id="SEL62064.1"/>
    </source>
</evidence>
<accession>A0A1H7RQE4</accession>
<name>A0A1H7RQE4_9LACT</name>
<reference evidence="2 3" key="1">
    <citation type="submission" date="2016-10" db="EMBL/GenBank/DDBJ databases">
        <authorList>
            <person name="de Groot N.N."/>
        </authorList>
    </citation>
    <scope>NUCLEOTIDE SEQUENCE [LARGE SCALE GENOMIC DNA]</scope>
    <source>
        <strain evidence="2 3">DSM 19182</strain>
    </source>
</reference>
<dbReference type="Proteomes" id="UP000321425">
    <property type="component" value="Unassembled WGS sequence"/>
</dbReference>
<evidence type="ECO:0000313" key="3">
    <source>
        <dbReference type="Proteomes" id="UP000198548"/>
    </source>
</evidence>
<reference evidence="1 4" key="2">
    <citation type="submission" date="2019-07" db="EMBL/GenBank/DDBJ databases">
        <title>Whole genome shotgun sequence of Alkalibacterium putridalgicola NBRC 103243.</title>
        <authorList>
            <person name="Hosoyama A."/>
            <person name="Uohara A."/>
            <person name="Ohji S."/>
            <person name="Ichikawa N."/>
        </authorList>
    </citation>
    <scope>NUCLEOTIDE SEQUENCE [LARGE SCALE GENOMIC DNA]</scope>
    <source>
        <strain evidence="1 4">NBRC 103243</strain>
    </source>
</reference>
<proteinExistence type="predicted"/>
<dbReference type="Proteomes" id="UP000198548">
    <property type="component" value="Unassembled WGS sequence"/>
</dbReference>
<evidence type="ECO:0000313" key="1">
    <source>
        <dbReference type="EMBL" id="GEK88926.1"/>
    </source>
</evidence>
<evidence type="ECO:0000313" key="4">
    <source>
        <dbReference type="Proteomes" id="UP000321425"/>
    </source>
</evidence>
<dbReference type="EMBL" id="BJUX01000008">
    <property type="protein sequence ID" value="GEK88926.1"/>
    <property type="molecule type" value="Genomic_DNA"/>
</dbReference>
<organism evidence="2 3">
    <name type="scientific">Alkalibacterium putridalgicola</name>
    <dbReference type="NCBI Taxonomy" id="426703"/>
    <lineage>
        <taxon>Bacteria</taxon>
        <taxon>Bacillati</taxon>
        <taxon>Bacillota</taxon>
        <taxon>Bacilli</taxon>
        <taxon>Lactobacillales</taxon>
        <taxon>Carnobacteriaceae</taxon>
        <taxon>Alkalibacterium</taxon>
    </lineage>
</organism>